<evidence type="ECO:0008006" key="4">
    <source>
        <dbReference type="Google" id="ProtNLM"/>
    </source>
</evidence>
<evidence type="ECO:0000313" key="3">
    <source>
        <dbReference type="Proteomes" id="UP000019241"/>
    </source>
</evidence>
<accession>W7DIF3</accession>
<dbReference type="AlphaFoldDB" id="W7DIF3"/>
<gene>
    <name evidence="2" type="ORF">MCOL2_15587</name>
</gene>
<dbReference type="PROSITE" id="PS51257">
    <property type="entry name" value="PROKAR_LIPOPROTEIN"/>
    <property type="match status" value="1"/>
</dbReference>
<dbReference type="Proteomes" id="UP000019241">
    <property type="component" value="Unassembled WGS sequence"/>
</dbReference>
<comment type="caution">
    <text evidence="2">The sequence shown here is derived from an EMBL/GenBank/DDBJ whole genome shotgun (WGS) entry which is preliminary data.</text>
</comment>
<reference evidence="2 3" key="1">
    <citation type="submission" date="2012-12" db="EMBL/GenBank/DDBJ databases">
        <title>Novel taxa of Listeriaceae from agricultural environments in the United States.</title>
        <authorList>
            <person name="den Bakker H.C."/>
            <person name="Allred A."/>
            <person name="Warchocki S."/>
            <person name="Wright E.M."/>
            <person name="Burrell A."/>
            <person name="Nightingale K.K."/>
            <person name="Kephart D."/>
            <person name="Wiedmann M."/>
        </authorList>
    </citation>
    <scope>NUCLEOTIDE SEQUENCE [LARGE SCALE GENOMIC DNA]</scope>
    <source>
        <strain evidence="2 3">FSL S10-1203</strain>
    </source>
</reference>
<evidence type="ECO:0000313" key="2">
    <source>
        <dbReference type="EMBL" id="EUJ51529.1"/>
    </source>
</evidence>
<dbReference type="PATRIC" id="fig|1265822.4.peg.3168"/>
<organism evidence="2 3">
    <name type="scientific">Listeria fleischmannii FSL S10-1203</name>
    <dbReference type="NCBI Taxonomy" id="1265822"/>
    <lineage>
        <taxon>Bacteria</taxon>
        <taxon>Bacillati</taxon>
        <taxon>Bacillota</taxon>
        <taxon>Bacilli</taxon>
        <taxon>Bacillales</taxon>
        <taxon>Listeriaceae</taxon>
        <taxon>Listeria</taxon>
    </lineage>
</organism>
<protein>
    <recommendedName>
        <fullName evidence="4">Lipoprotein</fullName>
    </recommendedName>
</protein>
<feature type="chain" id="PRO_5039536596" description="Lipoprotein" evidence="1">
    <location>
        <begin position="20"/>
        <end position="113"/>
    </location>
</feature>
<evidence type="ECO:0000256" key="1">
    <source>
        <dbReference type="SAM" id="SignalP"/>
    </source>
</evidence>
<dbReference type="EMBL" id="AODM01000052">
    <property type="protein sequence ID" value="EUJ51529.1"/>
    <property type="molecule type" value="Genomic_DNA"/>
</dbReference>
<feature type="signal peptide" evidence="1">
    <location>
        <begin position="1"/>
        <end position="19"/>
    </location>
</feature>
<keyword evidence="1" id="KW-0732">Signal</keyword>
<name>W7DIF3_9LIST</name>
<proteinExistence type="predicted"/>
<sequence length="113" mass="12748">MNKKLVIIAMLFVVCFISACSSKIETIPNEGDEKVVETPIKDFSRIDKLAQSANQQDTDRIVKILFYESNNMQYKNTIAIDIGNQAMYLNPKISTVGLVDADIKMTENDVKKE</sequence>